<dbReference type="SUPFAM" id="SSF56300">
    <property type="entry name" value="Metallo-dependent phosphatases"/>
    <property type="match status" value="1"/>
</dbReference>
<accession>A0A919IIK9</accession>
<dbReference type="NCBIfam" id="NF041121">
    <property type="entry name" value="SAV_2336_NTERM"/>
    <property type="match status" value="1"/>
</dbReference>
<evidence type="ECO:0000256" key="1">
    <source>
        <dbReference type="SAM" id="MobiDB-lite"/>
    </source>
</evidence>
<dbReference type="RefSeq" id="WP_203742630.1">
    <property type="nucleotide sequence ID" value="NZ_BAAAUC010000043.1"/>
</dbReference>
<dbReference type="InterPro" id="IPR007111">
    <property type="entry name" value="NACHT_NTPase"/>
</dbReference>
<dbReference type="Gene3D" id="3.40.50.300">
    <property type="entry name" value="P-loop containing nucleotide triphosphate hydrolases"/>
    <property type="match status" value="1"/>
</dbReference>
<sequence>MTAPIDRWLAILRAAGMDLTPAEAAEALWLAMQVELSPAASEADGPAPAGPLSGESGAPDGRVDLRLPVPPVPPVPDREAEPPAVVTTADGTQEHVTFAGAAGRPLRVPTARALPHSGRTMYALRPLKRRLPSTRQVVIDEGATARQIAERGIWTPVWRPAPERWLHLTLLLDDSSVPGIWHQLGREVSVLLERLGAFRTMRVLHLGLDAAGRPGVVRPAGARPSLKRLAERPGDHLLLVLSDGIGEPWHDGRMSGLLALWSRRASVAILQPLPERLWSRTGLAPRAGRLFAPRAGAPASAYTFRPVMRRRRPAGGSVPVPILEIDPRWLSTWSRLVAGRAPGGIDAVVTPAGAAPRTRRPVQQAPGLPAARRVRDFRAGASPEAADLARYLSVVRPLNLAVMRLLQAVMLPGSGLAHLSEVLCGGLLKPISELSGRSADEQHFTFLPGVRHALRAHGETDDPSRVYEEVSAYLERHPERTGVLFTALATMPVDEPGETGAAEPFASIGTDVLRRFISGLNGGGRPLGPTRNRLTILHLREPVSDADLPEGVAPDLIVVTGSVARRATSPEYRTAYERLAELSAGLELPPGRIVVTPGLTDVNEGLCLAYFLERSADGLEPIPPYWPKWEPFAAMTKNLPGGSAFQPHQPWQMYEIPKLRTVVAALNSTVPVSHLPGERDAGGLGEAQLTWFADRLRDYEDRGWLRIGVVHHDTAELAVLAPHLDVVLHGQGGGVRELGLTGVPAIGTPDRAQVVDLRPGALRVGGVTHEFGNHWWLAEEGPPPPPKAADNPTDPSRTDLLARVAQAYRLRHPDVPLVERRWQSSPDGYLVASPGAERHCIGVFDGEPTAGLVERFRDEVVRREGRVRDATLVCRVMPVDPAVRDRGADRGIRVIDFADFQLGDDLLRFAEAQAARLGDDPAFTPGLYVPPLYTLRPETPGDGDLLELVRSRLAEATGGFVWLTGAGGTGKTFLLRELARRMHAGHDPLLPVLIDLRSFEQAYSLDELVAIQFFRHGLRRFNLDEFRYLRREGRVVLLLDGLQEQVARALDAVLRVAGEHTAIVVASRGPDLPAVALDADPLVVRLTGFDDARIADFLTRRLGSRRRAEARRNLLGRIDGLVGMVGNPRLLALLAGVPQDRLRAATDVPALYREMVGEWLEQPGDRDPSSQRWQAVTLLARRLWETGERALGADVLGSTADVLARLAGPGAPLLRDPDRRFRFADPSVLGWLVAREIAGRLELGPRSGGLRVLLGRELSPLMVEFLADLAGRDRVRAWAAEALADPESPEEIRAAARRMLDHPV</sequence>
<organism evidence="3 4">
    <name type="scientific">Actinoplanes cyaneus</name>
    <dbReference type="NCBI Taxonomy" id="52696"/>
    <lineage>
        <taxon>Bacteria</taxon>
        <taxon>Bacillati</taxon>
        <taxon>Actinomycetota</taxon>
        <taxon>Actinomycetes</taxon>
        <taxon>Micromonosporales</taxon>
        <taxon>Micromonosporaceae</taxon>
        <taxon>Actinoplanes</taxon>
    </lineage>
</organism>
<dbReference type="Pfam" id="PF22739">
    <property type="entry name" value="NA-iREase3"/>
    <property type="match status" value="1"/>
</dbReference>
<proteinExistence type="predicted"/>
<dbReference type="SUPFAM" id="SSF52540">
    <property type="entry name" value="P-loop containing nucleoside triphosphate hydrolases"/>
    <property type="match status" value="1"/>
</dbReference>
<dbReference type="CDD" id="cd00009">
    <property type="entry name" value="AAA"/>
    <property type="match status" value="1"/>
</dbReference>
<dbReference type="Proteomes" id="UP000619479">
    <property type="component" value="Unassembled WGS sequence"/>
</dbReference>
<dbReference type="InterPro" id="IPR029052">
    <property type="entry name" value="Metallo-depent_PP-like"/>
</dbReference>
<name>A0A919IIK9_9ACTN</name>
<comment type="caution">
    <text evidence="3">The sequence shown here is derived from an EMBL/GenBank/DDBJ whole genome shotgun (WGS) entry which is preliminary data.</text>
</comment>
<feature type="region of interest" description="Disordered" evidence="1">
    <location>
        <begin position="40"/>
        <end position="64"/>
    </location>
</feature>
<evidence type="ECO:0000313" key="4">
    <source>
        <dbReference type="Proteomes" id="UP000619479"/>
    </source>
</evidence>
<dbReference type="Gene3D" id="3.60.21.10">
    <property type="match status" value="1"/>
</dbReference>
<dbReference type="PROSITE" id="PS50837">
    <property type="entry name" value="NACHT"/>
    <property type="match status" value="1"/>
</dbReference>
<protein>
    <recommendedName>
        <fullName evidence="2">NACHT domain-containing protein</fullName>
    </recommendedName>
</protein>
<gene>
    <name evidence="3" type="ORF">Acy02nite_40190</name>
</gene>
<keyword evidence="4" id="KW-1185">Reference proteome</keyword>
<dbReference type="InterPro" id="IPR027417">
    <property type="entry name" value="P-loop_NTPase"/>
</dbReference>
<evidence type="ECO:0000313" key="3">
    <source>
        <dbReference type="EMBL" id="GID66138.1"/>
    </source>
</evidence>
<dbReference type="EMBL" id="BOMH01000030">
    <property type="protein sequence ID" value="GID66138.1"/>
    <property type="molecule type" value="Genomic_DNA"/>
</dbReference>
<dbReference type="InterPro" id="IPR047738">
    <property type="entry name" value="SAV_2336-like_N"/>
</dbReference>
<reference evidence="3" key="1">
    <citation type="submission" date="2021-01" db="EMBL/GenBank/DDBJ databases">
        <title>Whole genome shotgun sequence of Actinoplanes cyaneus NBRC 14990.</title>
        <authorList>
            <person name="Komaki H."/>
            <person name="Tamura T."/>
        </authorList>
    </citation>
    <scope>NUCLEOTIDE SEQUENCE</scope>
    <source>
        <strain evidence="3">NBRC 14990</strain>
    </source>
</reference>
<evidence type="ECO:0000259" key="2">
    <source>
        <dbReference type="PROSITE" id="PS50837"/>
    </source>
</evidence>
<feature type="domain" description="NACHT" evidence="2">
    <location>
        <begin position="959"/>
        <end position="1044"/>
    </location>
</feature>
<dbReference type="InterPro" id="IPR054571">
    <property type="entry name" value="NA-iREase3_dom"/>
</dbReference>